<evidence type="ECO:0000313" key="3">
    <source>
        <dbReference type="EMBL" id="CAK9207169.1"/>
    </source>
</evidence>
<dbReference type="Gene3D" id="3.40.50.720">
    <property type="entry name" value="NAD(P)-binding Rossmann-like Domain"/>
    <property type="match status" value="1"/>
</dbReference>
<sequence length="265" mass="27329">MAELFDLQGKTAIVTGGSQGIGKEIALTLAKQGASVVVNYCNNKEKADEVVSQIESGAAGAGAGAAVAHGKAIAVQGDVSSESAVKALFDKAEETFGKVHIVVNAAGMILTSYPPLAKTPLEEWERIFAVNTRGAFLVSKEAANRIPAGGGGRIVNISTTIVATSMPGYGAYAASKAAVESFTKVLAKELRGTKITANCVAPGAVATDFFYRGKSEEMIKTQTMAPPLERLGKPQDIAPVVLLVVSPQGEWLNGQVIRANGGIAA</sequence>
<name>A0ABP0TXP0_9BRYO</name>
<gene>
    <name evidence="3" type="ORF">CSSPTR1EN2_LOCUS8714</name>
</gene>
<dbReference type="InterPro" id="IPR036291">
    <property type="entry name" value="NAD(P)-bd_dom_sf"/>
</dbReference>
<dbReference type="EMBL" id="OZ019907">
    <property type="protein sequence ID" value="CAK9207169.1"/>
    <property type="molecule type" value="Genomic_DNA"/>
</dbReference>
<evidence type="ECO:0000256" key="1">
    <source>
        <dbReference type="ARBA" id="ARBA00006484"/>
    </source>
</evidence>
<reference evidence="3" key="1">
    <citation type="submission" date="2024-02" db="EMBL/GenBank/DDBJ databases">
        <authorList>
            <consortium name="ELIXIR-Norway"/>
            <consortium name="Elixir Norway"/>
        </authorList>
    </citation>
    <scope>NUCLEOTIDE SEQUENCE</scope>
</reference>
<evidence type="ECO:0000256" key="2">
    <source>
        <dbReference type="ARBA" id="ARBA00023002"/>
    </source>
</evidence>
<accession>A0ABP0TXP0</accession>
<dbReference type="PANTHER" id="PTHR48107">
    <property type="entry name" value="NADPH-DEPENDENT ALDEHYDE REDUCTASE-LIKE PROTEIN, CHLOROPLASTIC-RELATED"/>
    <property type="match status" value="1"/>
</dbReference>
<proteinExistence type="inferred from homology"/>
<keyword evidence="4" id="KW-1185">Reference proteome</keyword>
<keyword evidence="2" id="KW-0560">Oxidoreductase</keyword>
<comment type="similarity">
    <text evidence="1">Belongs to the short-chain dehydrogenases/reductases (SDR) family.</text>
</comment>
<protein>
    <submittedName>
        <fullName evidence="3">Uncharacterized protein</fullName>
    </submittedName>
</protein>
<evidence type="ECO:0000313" key="4">
    <source>
        <dbReference type="Proteomes" id="UP001497512"/>
    </source>
</evidence>
<dbReference type="SUPFAM" id="SSF51735">
    <property type="entry name" value="NAD(P)-binding Rossmann-fold domains"/>
    <property type="match status" value="1"/>
</dbReference>
<dbReference type="PRINTS" id="PR00081">
    <property type="entry name" value="GDHRDH"/>
</dbReference>
<organism evidence="3 4">
    <name type="scientific">Sphagnum troendelagicum</name>
    <dbReference type="NCBI Taxonomy" id="128251"/>
    <lineage>
        <taxon>Eukaryota</taxon>
        <taxon>Viridiplantae</taxon>
        <taxon>Streptophyta</taxon>
        <taxon>Embryophyta</taxon>
        <taxon>Bryophyta</taxon>
        <taxon>Sphagnophytina</taxon>
        <taxon>Sphagnopsida</taxon>
        <taxon>Sphagnales</taxon>
        <taxon>Sphagnaceae</taxon>
        <taxon>Sphagnum</taxon>
    </lineage>
</organism>
<dbReference type="Proteomes" id="UP001497512">
    <property type="component" value="Chromosome 15"/>
</dbReference>
<dbReference type="PANTHER" id="PTHR48107:SF7">
    <property type="entry name" value="RE15974P"/>
    <property type="match status" value="1"/>
</dbReference>
<dbReference type="PRINTS" id="PR00080">
    <property type="entry name" value="SDRFAMILY"/>
</dbReference>
<dbReference type="Pfam" id="PF13561">
    <property type="entry name" value="adh_short_C2"/>
    <property type="match status" value="1"/>
</dbReference>
<dbReference type="InterPro" id="IPR002347">
    <property type="entry name" value="SDR_fam"/>
</dbReference>